<dbReference type="RefSeq" id="WP_189086051.1">
    <property type="nucleotide sequence ID" value="NZ_BMRJ01000003.1"/>
</dbReference>
<dbReference type="Pfam" id="PF01370">
    <property type="entry name" value="Epimerase"/>
    <property type="match status" value="1"/>
</dbReference>
<dbReference type="InterPro" id="IPR013549">
    <property type="entry name" value="DUF1731"/>
</dbReference>
<evidence type="ECO:0000256" key="1">
    <source>
        <dbReference type="ARBA" id="ARBA00009353"/>
    </source>
</evidence>
<feature type="domain" description="NAD-dependent epimerase/dehydratase" evidence="2">
    <location>
        <begin position="3"/>
        <end position="210"/>
    </location>
</feature>
<comment type="similarity">
    <text evidence="1">Belongs to the NAD(P)-dependent epimerase/dehydratase family. SDR39U1 subfamily.</text>
</comment>
<gene>
    <name evidence="4" type="ORF">GCM10010196_28410</name>
</gene>
<dbReference type="InterPro" id="IPR036291">
    <property type="entry name" value="NAD(P)-bd_dom_sf"/>
</dbReference>
<dbReference type="NCBIfam" id="TIGR01777">
    <property type="entry name" value="yfcH"/>
    <property type="match status" value="1"/>
</dbReference>
<dbReference type="PANTHER" id="PTHR11092">
    <property type="entry name" value="SUGAR NUCLEOTIDE EPIMERASE RELATED"/>
    <property type="match status" value="1"/>
</dbReference>
<organism evidence="4 5">
    <name type="scientific">Agromyces mediolanus</name>
    <name type="common">Corynebacterium mediolanum</name>
    <dbReference type="NCBI Taxonomy" id="41986"/>
    <lineage>
        <taxon>Bacteria</taxon>
        <taxon>Bacillati</taxon>
        <taxon>Actinomycetota</taxon>
        <taxon>Actinomycetes</taxon>
        <taxon>Micrococcales</taxon>
        <taxon>Microbacteriaceae</taxon>
        <taxon>Agromyces</taxon>
    </lineage>
</organism>
<sequence>MRVLVAGASGFLGTALVARARAAGHEVVRLVRHPVSAGDESAWAPERGEVDLAEIERADAVVNLSGASLARLPWTRGYRAEIVASRVAATRTLVEAMRQAASPPAVLLNASAVGAYGDRPGETLPESAERGEGFLAEVVAVWEAEALRAPAGTRTVLLRSGIVVGRGGAMRRIAGLTRFGLSGRLGDGRQHWPWIALDDEIGAMLHLLDSELDGPVNLVGPAPATADHVLAALATRMRRPYVLAVPAPFLRLGLGVAADELLLADQAAVPERLLADGYRFARPSVETALDAMLASTH</sequence>
<dbReference type="InterPro" id="IPR010099">
    <property type="entry name" value="SDR39U1"/>
</dbReference>
<dbReference type="Pfam" id="PF08338">
    <property type="entry name" value="DUF1731"/>
    <property type="match status" value="1"/>
</dbReference>
<proteinExistence type="inferred from homology"/>
<name>A0A918CMX2_AGRME</name>
<dbReference type="EMBL" id="BMRJ01000003">
    <property type="protein sequence ID" value="GGR32732.1"/>
    <property type="molecule type" value="Genomic_DNA"/>
</dbReference>
<evidence type="ECO:0000313" key="5">
    <source>
        <dbReference type="Proteomes" id="UP000610303"/>
    </source>
</evidence>
<keyword evidence="5" id="KW-1185">Reference proteome</keyword>
<protein>
    <submittedName>
        <fullName evidence="4">Epimerase</fullName>
    </submittedName>
</protein>
<comment type="caution">
    <text evidence="4">The sequence shown here is derived from an EMBL/GenBank/DDBJ whole genome shotgun (WGS) entry which is preliminary data.</text>
</comment>
<dbReference type="PANTHER" id="PTHR11092:SF0">
    <property type="entry name" value="EPIMERASE FAMILY PROTEIN SDR39U1"/>
    <property type="match status" value="1"/>
</dbReference>
<reference evidence="4" key="1">
    <citation type="journal article" date="2014" name="Int. J. Syst. Evol. Microbiol.">
        <title>Complete genome sequence of Corynebacterium casei LMG S-19264T (=DSM 44701T), isolated from a smear-ripened cheese.</title>
        <authorList>
            <consortium name="US DOE Joint Genome Institute (JGI-PGF)"/>
            <person name="Walter F."/>
            <person name="Albersmeier A."/>
            <person name="Kalinowski J."/>
            <person name="Ruckert C."/>
        </authorList>
    </citation>
    <scope>NUCLEOTIDE SEQUENCE</scope>
    <source>
        <strain evidence="4">JCM 3346</strain>
    </source>
</reference>
<evidence type="ECO:0000313" key="4">
    <source>
        <dbReference type="EMBL" id="GGR32732.1"/>
    </source>
</evidence>
<dbReference type="SUPFAM" id="SSF51735">
    <property type="entry name" value="NAD(P)-binding Rossmann-fold domains"/>
    <property type="match status" value="1"/>
</dbReference>
<evidence type="ECO:0000259" key="2">
    <source>
        <dbReference type="Pfam" id="PF01370"/>
    </source>
</evidence>
<evidence type="ECO:0000259" key="3">
    <source>
        <dbReference type="Pfam" id="PF08338"/>
    </source>
</evidence>
<dbReference type="AlphaFoldDB" id="A0A918CMX2"/>
<dbReference type="Proteomes" id="UP000610303">
    <property type="component" value="Unassembled WGS sequence"/>
</dbReference>
<accession>A0A918CMX2</accession>
<dbReference type="InterPro" id="IPR001509">
    <property type="entry name" value="Epimerase_deHydtase"/>
</dbReference>
<reference evidence="4" key="2">
    <citation type="submission" date="2020-09" db="EMBL/GenBank/DDBJ databases">
        <authorList>
            <person name="Sun Q."/>
            <person name="Ohkuma M."/>
        </authorList>
    </citation>
    <scope>NUCLEOTIDE SEQUENCE</scope>
    <source>
        <strain evidence="4">JCM 3346</strain>
    </source>
</reference>
<dbReference type="Gene3D" id="3.40.50.720">
    <property type="entry name" value="NAD(P)-binding Rossmann-like Domain"/>
    <property type="match status" value="1"/>
</dbReference>
<feature type="domain" description="DUF1731" evidence="3">
    <location>
        <begin position="245"/>
        <end position="291"/>
    </location>
</feature>